<dbReference type="Pfam" id="PF00702">
    <property type="entry name" value="Hydrolase"/>
    <property type="match status" value="1"/>
</dbReference>
<dbReference type="PANTHER" id="PTHR43611:SF3">
    <property type="entry name" value="FLAVIN MONONUCLEOTIDE HYDROLASE 1, CHLOROPLATIC"/>
    <property type="match status" value="1"/>
</dbReference>
<dbReference type="InterPro" id="IPR006439">
    <property type="entry name" value="HAD-SF_hydro_IA"/>
</dbReference>
<dbReference type="InterPro" id="IPR023198">
    <property type="entry name" value="PGP-like_dom2"/>
</dbReference>
<name>A0ABV5GN11_9FLAO</name>
<protein>
    <submittedName>
        <fullName evidence="1">HAD family hydrolase</fullName>
    </submittedName>
</protein>
<dbReference type="Gene3D" id="1.10.150.240">
    <property type="entry name" value="Putative phosphatase, domain 2"/>
    <property type="match status" value="1"/>
</dbReference>
<evidence type="ECO:0000313" key="1">
    <source>
        <dbReference type="EMBL" id="MFB9096769.1"/>
    </source>
</evidence>
<organism evidence="1 2">
    <name type="scientific">Flavobacterium jumunjinense</name>
    <dbReference type="NCBI Taxonomy" id="998845"/>
    <lineage>
        <taxon>Bacteria</taxon>
        <taxon>Pseudomonadati</taxon>
        <taxon>Bacteroidota</taxon>
        <taxon>Flavobacteriia</taxon>
        <taxon>Flavobacteriales</taxon>
        <taxon>Flavobacteriaceae</taxon>
        <taxon>Flavobacterium</taxon>
    </lineage>
</organism>
<keyword evidence="2" id="KW-1185">Reference proteome</keyword>
<dbReference type="SFLD" id="SFLDG01129">
    <property type="entry name" value="C1.5:_HAD__Beta-PGM__Phosphata"/>
    <property type="match status" value="1"/>
</dbReference>
<comment type="caution">
    <text evidence="1">The sequence shown here is derived from an EMBL/GenBank/DDBJ whole genome shotgun (WGS) entry which is preliminary data.</text>
</comment>
<dbReference type="InterPro" id="IPR023214">
    <property type="entry name" value="HAD_sf"/>
</dbReference>
<proteinExistence type="predicted"/>
<sequence length="203" mass="23977">MIDTIIFDFGNIFIDIDYNLTQEALKKLGVKEWTTELDTLNNEYEVGKIDELQFIQGIQKHTNNADLIEIRAAWNALLLDFPLKRLEFLQMIEGKYRIFLLSNTDATHIDKFEHKFGESFARDFYSCFEKVYFSFEIGKRKPDENTYKYVLNSHNLTPKKTLFIDDRLENIEGAKKCGLHTWHLDPEKENVTQLLEFIKSIHD</sequence>
<dbReference type="EMBL" id="JBHMEY010000020">
    <property type="protein sequence ID" value="MFB9096769.1"/>
    <property type="molecule type" value="Genomic_DNA"/>
</dbReference>
<accession>A0ABV5GN11</accession>
<dbReference type="NCBIfam" id="TIGR01509">
    <property type="entry name" value="HAD-SF-IA-v3"/>
    <property type="match status" value="1"/>
</dbReference>
<keyword evidence="1" id="KW-0378">Hydrolase</keyword>
<gene>
    <name evidence="1" type="ORF">ACFFVF_09600</name>
</gene>
<dbReference type="PANTHER" id="PTHR43611">
    <property type="entry name" value="ALPHA-D-GLUCOSE 1-PHOSPHATE PHOSPHATASE"/>
    <property type="match status" value="1"/>
</dbReference>
<dbReference type="SUPFAM" id="SSF56784">
    <property type="entry name" value="HAD-like"/>
    <property type="match status" value="1"/>
</dbReference>
<dbReference type="RefSeq" id="WP_236456802.1">
    <property type="nucleotide sequence ID" value="NZ_CBCSGE010000018.1"/>
</dbReference>
<dbReference type="SFLD" id="SFLDS00003">
    <property type="entry name" value="Haloacid_Dehalogenase"/>
    <property type="match status" value="1"/>
</dbReference>
<dbReference type="InterPro" id="IPR036412">
    <property type="entry name" value="HAD-like_sf"/>
</dbReference>
<dbReference type="CDD" id="cd02603">
    <property type="entry name" value="HAD_sEH-N_like"/>
    <property type="match status" value="1"/>
</dbReference>
<reference evidence="1 2" key="1">
    <citation type="submission" date="2024-09" db="EMBL/GenBank/DDBJ databases">
        <authorList>
            <person name="Sun Q."/>
            <person name="Mori K."/>
        </authorList>
    </citation>
    <scope>NUCLEOTIDE SEQUENCE [LARGE SCALE GENOMIC DNA]</scope>
    <source>
        <strain evidence="1 2">CECT 7955</strain>
    </source>
</reference>
<dbReference type="Proteomes" id="UP001589607">
    <property type="component" value="Unassembled WGS sequence"/>
</dbReference>
<evidence type="ECO:0000313" key="2">
    <source>
        <dbReference type="Proteomes" id="UP001589607"/>
    </source>
</evidence>
<dbReference type="GO" id="GO:0016787">
    <property type="term" value="F:hydrolase activity"/>
    <property type="evidence" value="ECO:0007669"/>
    <property type="project" value="UniProtKB-KW"/>
</dbReference>
<dbReference type="Gene3D" id="3.40.50.1000">
    <property type="entry name" value="HAD superfamily/HAD-like"/>
    <property type="match status" value="1"/>
</dbReference>